<feature type="region of interest" description="Disordered" evidence="1">
    <location>
        <begin position="38"/>
        <end position="71"/>
    </location>
</feature>
<evidence type="ECO:0000313" key="3">
    <source>
        <dbReference type="Proteomes" id="UP001500449"/>
    </source>
</evidence>
<gene>
    <name evidence="2" type="ORF">GCM10009836_72630</name>
</gene>
<name>A0ABN2NTQ1_9PSEU</name>
<feature type="compositionally biased region" description="Basic and acidic residues" evidence="1">
    <location>
        <begin position="52"/>
        <end position="71"/>
    </location>
</feature>
<accession>A0ABN2NTQ1</accession>
<dbReference type="Proteomes" id="UP001500449">
    <property type="component" value="Unassembled WGS sequence"/>
</dbReference>
<organism evidence="2 3">
    <name type="scientific">Pseudonocardia ailaonensis</name>
    <dbReference type="NCBI Taxonomy" id="367279"/>
    <lineage>
        <taxon>Bacteria</taxon>
        <taxon>Bacillati</taxon>
        <taxon>Actinomycetota</taxon>
        <taxon>Actinomycetes</taxon>
        <taxon>Pseudonocardiales</taxon>
        <taxon>Pseudonocardiaceae</taxon>
        <taxon>Pseudonocardia</taxon>
    </lineage>
</organism>
<proteinExistence type="predicted"/>
<reference evidence="2 3" key="1">
    <citation type="journal article" date="2019" name="Int. J. Syst. Evol. Microbiol.">
        <title>The Global Catalogue of Microorganisms (GCM) 10K type strain sequencing project: providing services to taxonomists for standard genome sequencing and annotation.</title>
        <authorList>
            <consortium name="The Broad Institute Genomics Platform"/>
            <consortium name="The Broad Institute Genome Sequencing Center for Infectious Disease"/>
            <person name="Wu L."/>
            <person name="Ma J."/>
        </authorList>
    </citation>
    <scope>NUCLEOTIDE SEQUENCE [LARGE SCALE GENOMIC DNA]</scope>
    <source>
        <strain evidence="2 3">JCM 16009</strain>
    </source>
</reference>
<comment type="caution">
    <text evidence="2">The sequence shown here is derived from an EMBL/GenBank/DDBJ whole genome shotgun (WGS) entry which is preliminary data.</text>
</comment>
<dbReference type="EMBL" id="BAAAQK010000033">
    <property type="protein sequence ID" value="GAA1880805.1"/>
    <property type="molecule type" value="Genomic_DNA"/>
</dbReference>
<protein>
    <submittedName>
        <fullName evidence="2">Uncharacterized protein</fullName>
    </submittedName>
</protein>
<keyword evidence="3" id="KW-1185">Reference proteome</keyword>
<evidence type="ECO:0000313" key="2">
    <source>
        <dbReference type="EMBL" id="GAA1880805.1"/>
    </source>
</evidence>
<evidence type="ECO:0000256" key="1">
    <source>
        <dbReference type="SAM" id="MobiDB-lite"/>
    </source>
</evidence>
<sequence>MSLPSCETRTQMSSQILTAAMISSSLRSSEGRVAIQNHPLWTNGQQARHRGMGRDVVPERRGEEPGEGEDVRMALSQPDAKERLMMSNAVA</sequence>